<feature type="domain" description="MOSC" evidence="1">
    <location>
        <begin position="117"/>
        <end position="256"/>
    </location>
</feature>
<evidence type="ECO:0000313" key="2">
    <source>
        <dbReference type="EMBL" id="MQY04958.1"/>
    </source>
</evidence>
<dbReference type="PANTHER" id="PTHR14237:SF19">
    <property type="entry name" value="MITOCHONDRIAL AMIDOXIME REDUCING COMPONENT 1"/>
    <property type="match status" value="1"/>
</dbReference>
<organism evidence="2 3">
    <name type="scientific">Actinomadura macrotermitis</name>
    <dbReference type="NCBI Taxonomy" id="2585200"/>
    <lineage>
        <taxon>Bacteria</taxon>
        <taxon>Bacillati</taxon>
        <taxon>Actinomycetota</taxon>
        <taxon>Actinomycetes</taxon>
        <taxon>Streptosporangiales</taxon>
        <taxon>Thermomonosporaceae</taxon>
        <taxon>Actinomadura</taxon>
    </lineage>
</organism>
<dbReference type="Proteomes" id="UP000487268">
    <property type="component" value="Unassembled WGS sequence"/>
</dbReference>
<dbReference type="SUPFAM" id="SSF50800">
    <property type="entry name" value="PK beta-barrel domain-like"/>
    <property type="match status" value="1"/>
</dbReference>
<keyword evidence="3" id="KW-1185">Reference proteome</keyword>
<dbReference type="InterPro" id="IPR005302">
    <property type="entry name" value="MoCF_Sase_C"/>
</dbReference>
<dbReference type="Pfam" id="PF03476">
    <property type="entry name" value="MOSC_N"/>
    <property type="match status" value="1"/>
</dbReference>
<comment type="caution">
    <text evidence="2">The sequence shown here is derived from an EMBL/GenBank/DDBJ whole genome shotgun (WGS) entry which is preliminary data.</text>
</comment>
<dbReference type="RefSeq" id="WP_153533091.1">
    <property type="nucleotide sequence ID" value="NZ_WEGH01000002.1"/>
</dbReference>
<dbReference type="Pfam" id="PF03473">
    <property type="entry name" value="MOSC"/>
    <property type="match status" value="1"/>
</dbReference>
<dbReference type="AlphaFoldDB" id="A0A7K0BUT4"/>
<reference evidence="2 3" key="1">
    <citation type="submission" date="2019-10" db="EMBL/GenBank/DDBJ databases">
        <title>Actinomadura rubteroloni sp. nov. and Actinomadura macrotermitis sp. nov., isolated from the gut of fungus growing-termite Macrotermes natalensis.</title>
        <authorList>
            <person name="Benndorf R."/>
            <person name="Martin K."/>
            <person name="Kuefner M."/>
            <person name="De Beer W."/>
            <person name="Kaster A.-K."/>
            <person name="Vollmers J."/>
            <person name="Poulsen M."/>
            <person name="Beemelmanns C."/>
        </authorList>
    </citation>
    <scope>NUCLEOTIDE SEQUENCE [LARGE SCALE GENOMIC DNA]</scope>
    <source>
        <strain evidence="2 3">RB68</strain>
    </source>
</reference>
<name>A0A7K0BUT4_9ACTN</name>
<dbReference type="InterPro" id="IPR005303">
    <property type="entry name" value="MOCOS_middle"/>
</dbReference>
<dbReference type="PANTHER" id="PTHR14237">
    <property type="entry name" value="MOLYBDOPTERIN COFACTOR SULFURASE MOSC"/>
    <property type="match status" value="1"/>
</dbReference>
<protein>
    <recommendedName>
        <fullName evidence="1">MOSC domain-containing protein</fullName>
    </recommendedName>
</protein>
<dbReference type="OrthoDB" id="9793178at2"/>
<dbReference type="EMBL" id="WEGH01000002">
    <property type="protein sequence ID" value="MQY04958.1"/>
    <property type="molecule type" value="Genomic_DNA"/>
</dbReference>
<dbReference type="GO" id="GO:0030170">
    <property type="term" value="F:pyridoxal phosphate binding"/>
    <property type="evidence" value="ECO:0007669"/>
    <property type="project" value="InterPro"/>
</dbReference>
<dbReference type="GO" id="GO:0003824">
    <property type="term" value="F:catalytic activity"/>
    <property type="evidence" value="ECO:0007669"/>
    <property type="project" value="InterPro"/>
</dbReference>
<dbReference type="InterPro" id="IPR011037">
    <property type="entry name" value="Pyrv_Knase-like_insert_dom_sf"/>
</dbReference>
<gene>
    <name evidence="2" type="primary">ycbX</name>
    <name evidence="2" type="ORF">ACRB68_30210</name>
</gene>
<dbReference type="PROSITE" id="PS51340">
    <property type="entry name" value="MOSC"/>
    <property type="match status" value="1"/>
</dbReference>
<sequence length="259" mass="27788">MAILTALNVYPLKSAGGTPLLGAELGPAGLRFDREFMLVTPKGRFLSQREIAAMALLRPSYDGAALTVGFGGAEPLVHAPVAGGPVLEVSVHRNPCQGVDQGDAAAAWFGRMLDTECRLVRFTGHRATSRGGGEVRFADGYPLLVISEESLEDLNGRLEDPLPMDRFRPSLVVRGLGPFGEDKVRRLRVGAAEIELVKACARCVITTTDQATAARGREPLRTLATYRTIDKGIMFGQNAVPRVTGTLRAGDDVEVLEYA</sequence>
<evidence type="ECO:0000313" key="3">
    <source>
        <dbReference type="Proteomes" id="UP000487268"/>
    </source>
</evidence>
<dbReference type="GO" id="GO:0030151">
    <property type="term" value="F:molybdenum ion binding"/>
    <property type="evidence" value="ECO:0007669"/>
    <property type="project" value="InterPro"/>
</dbReference>
<accession>A0A7K0BUT4</accession>
<proteinExistence type="predicted"/>
<dbReference type="SUPFAM" id="SSF141673">
    <property type="entry name" value="MOSC N-terminal domain-like"/>
    <property type="match status" value="1"/>
</dbReference>
<evidence type="ECO:0000259" key="1">
    <source>
        <dbReference type="PROSITE" id="PS51340"/>
    </source>
</evidence>